<feature type="region of interest" description="Disordered" evidence="1">
    <location>
        <begin position="340"/>
        <end position="360"/>
    </location>
</feature>
<proteinExistence type="predicted"/>
<evidence type="ECO:0000313" key="3">
    <source>
        <dbReference type="EMBL" id="EMA30599.1"/>
    </source>
</evidence>
<evidence type="ECO:0000313" key="4">
    <source>
        <dbReference type="Proteomes" id="UP000011607"/>
    </source>
</evidence>
<dbReference type="PANTHER" id="PTHR10625:SF10">
    <property type="entry name" value="HISTONE DEACETYLASE HDAC1"/>
    <property type="match status" value="1"/>
</dbReference>
<dbReference type="EMBL" id="AOMA01000171">
    <property type="protein sequence ID" value="EMA30599.1"/>
    <property type="molecule type" value="Genomic_DNA"/>
</dbReference>
<dbReference type="AlphaFoldDB" id="M0LDU6"/>
<evidence type="ECO:0000259" key="2">
    <source>
        <dbReference type="Pfam" id="PF00850"/>
    </source>
</evidence>
<evidence type="ECO:0000256" key="1">
    <source>
        <dbReference type="SAM" id="MobiDB-lite"/>
    </source>
</evidence>
<protein>
    <submittedName>
        <fullName evidence="3">Histone deacetylase superfamily protein</fullName>
    </submittedName>
</protein>
<dbReference type="RefSeq" id="WP_006674195.1">
    <property type="nucleotide sequence ID" value="NZ_AOMA01000171.1"/>
</dbReference>
<dbReference type="PRINTS" id="PR01270">
    <property type="entry name" value="HDASUPER"/>
</dbReference>
<organism evidence="3 4">
    <name type="scientific">Halobiforma nitratireducens JCM 10879</name>
    <dbReference type="NCBI Taxonomy" id="1227454"/>
    <lineage>
        <taxon>Archaea</taxon>
        <taxon>Methanobacteriati</taxon>
        <taxon>Methanobacteriota</taxon>
        <taxon>Stenosarchaea group</taxon>
        <taxon>Halobacteria</taxon>
        <taxon>Halobacteriales</taxon>
        <taxon>Natrialbaceae</taxon>
        <taxon>Halobiforma</taxon>
    </lineage>
</organism>
<dbReference type="Proteomes" id="UP000011607">
    <property type="component" value="Unassembled WGS sequence"/>
</dbReference>
<dbReference type="CDD" id="cd09992">
    <property type="entry name" value="HDAC_classII"/>
    <property type="match status" value="1"/>
</dbReference>
<dbReference type="InterPro" id="IPR037138">
    <property type="entry name" value="His_deacetylse_dom_sf"/>
</dbReference>
<dbReference type="PANTHER" id="PTHR10625">
    <property type="entry name" value="HISTONE DEACETYLASE HDAC1-RELATED"/>
    <property type="match status" value="1"/>
</dbReference>
<dbReference type="GO" id="GO:0040029">
    <property type="term" value="P:epigenetic regulation of gene expression"/>
    <property type="evidence" value="ECO:0007669"/>
    <property type="project" value="TreeGrafter"/>
</dbReference>
<comment type="caution">
    <text evidence="3">The sequence shown here is derived from an EMBL/GenBank/DDBJ whole genome shotgun (WGS) entry which is preliminary data.</text>
</comment>
<dbReference type="InterPro" id="IPR023801">
    <property type="entry name" value="His_deacetylse_dom"/>
</dbReference>
<sequence>MQFGYSEVCLAHDPGPRHPETPDRLRAIRERLKRKHGVEYVEADPVGFDDIASVHDRSYVEDVEEFCAEGGGNWDPDTTAVEETWDAIRYSAGQATWAIEQALEGNTGRETPFSIGRPPGHHAVVDDAMGFCFVNNVAVAAQQALEDDAYDVDRVAIVDWDVHHGNGTQDIFYDREDVFFVSIHEKGLYPGTGQIDESGEGDGERTTMNLPMPAGTDDVDYLAAVEGPIATALEAYDPDLLIVSAGFDAHRHDPISRIRLSTEAYALLTDRLRGLADRTDAALAFVLEGGYGLDVLADSVSIVHETFDGREPIEPDDDEEVSDDAASVIADVADEHGLEVDVGAVGEAGDDSHGDDDLEG</sequence>
<dbReference type="SUPFAM" id="SSF52768">
    <property type="entry name" value="Arginase/deacetylase"/>
    <property type="match status" value="1"/>
</dbReference>
<dbReference type="Gene3D" id="3.40.800.20">
    <property type="entry name" value="Histone deacetylase domain"/>
    <property type="match status" value="1"/>
</dbReference>
<dbReference type="eggNOG" id="arCOG00324">
    <property type="taxonomic scope" value="Archaea"/>
</dbReference>
<reference evidence="3 4" key="1">
    <citation type="journal article" date="2014" name="PLoS Genet.">
        <title>Phylogenetically driven sequencing of extremely halophilic archaea reveals strategies for static and dynamic osmo-response.</title>
        <authorList>
            <person name="Becker E.A."/>
            <person name="Seitzer P.M."/>
            <person name="Tritt A."/>
            <person name="Larsen D."/>
            <person name="Krusor M."/>
            <person name="Yao A.I."/>
            <person name="Wu D."/>
            <person name="Madern D."/>
            <person name="Eisen J.A."/>
            <person name="Darling A.E."/>
            <person name="Facciotti M.T."/>
        </authorList>
    </citation>
    <scope>NUCLEOTIDE SEQUENCE [LARGE SCALE GENOMIC DNA]</scope>
    <source>
        <strain evidence="3 4">JCM 10879</strain>
    </source>
</reference>
<keyword evidence="4" id="KW-1185">Reference proteome</keyword>
<accession>M0LDU6</accession>
<dbReference type="GO" id="GO:0004407">
    <property type="term" value="F:histone deacetylase activity"/>
    <property type="evidence" value="ECO:0007669"/>
    <property type="project" value="TreeGrafter"/>
</dbReference>
<dbReference type="Pfam" id="PF00850">
    <property type="entry name" value="Hist_deacetyl"/>
    <property type="match status" value="1"/>
</dbReference>
<dbReference type="InterPro" id="IPR000286">
    <property type="entry name" value="HDACs"/>
</dbReference>
<gene>
    <name evidence="3" type="ORF">C446_16575</name>
</gene>
<name>M0LDU6_9EURY</name>
<dbReference type="InterPro" id="IPR023696">
    <property type="entry name" value="Ureohydrolase_dom_sf"/>
</dbReference>
<dbReference type="STRING" id="1227454.C446_16575"/>
<dbReference type="OrthoDB" id="147549at2157"/>
<feature type="domain" description="Histone deacetylase" evidence="2">
    <location>
        <begin position="18"/>
        <end position="304"/>
    </location>
</feature>
<dbReference type="PATRIC" id="fig|1227454.3.peg.3397"/>